<evidence type="ECO:0000256" key="4">
    <source>
        <dbReference type="ARBA" id="ARBA00022989"/>
    </source>
</evidence>
<keyword evidence="5 7" id="KW-0472">Membrane</keyword>
<evidence type="ECO:0000256" key="5">
    <source>
        <dbReference type="ARBA" id="ARBA00023136"/>
    </source>
</evidence>
<feature type="transmembrane region" description="Helical" evidence="7">
    <location>
        <begin position="17"/>
        <end position="34"/>
    </location>
</feature>
<dbReference type="AlphaFoldDB" id="A0A9P0QRY5"/>
<dbReference type="GO" id="GO:0016020">
    <property type="term" value="C:membrane"/>
    <property type="evidence" value="ECO:0007669"/>
    <property type="project" value="UniProtKB-SubCell"/>
</dbReference>
<comment type="similarity">
    <text evidence="2">Belongs to the UPF0057 (PMP3) family.</text>
</comment>
<organism evidence="8 9">
    <name type="scientific">[Candida] railenensis</name>
    <dbReference type="NCBI Taxonomy" id="45579"/>
    <lineage>
        <taxon>Eukaryota</taxon>
        <taxon>Fungi</taxon>
        <taxon>Dikarya</taxon>
        <taxon>Ascomycota</taxon>
        <taxon>Saccharomycotina</taxon>
        <taxon>Pichiomycetes</taxon>
        <taxon>Debaryomycetaceae</taxon>
        <taxon>Kurtzmaniella</taxon>
    </lineage>
</organism>
<comment type="subcellular location">
    <subcellularLocation>
        <location evidence="1">Membrane</location>
    </subcellularLocation>
</comment>
<feature type="transmembrane region" description="Helical" evidence="7">
    <location>
        <begin position="46"/>
        <end position="69"/>
    </location>
</feature>
<feature type="compositionally biased region" description="Basic and acidic residues" evidence="6">
    <location>
        <begin position="173"/>
        <end position="184"/>
    </location>
</feature>
<dbReference type="Pfam" id="PF01679">
    <property type="entry name" value="Pmp3"/>
    <property type="match status" value="1"/>
</dbReference>
<reference evidence="8" key="1">
    <citation type="submission" date="2022-03" db="EMBL/GenBank/DDBJ databases">
        <authorList>
            <person name="Legras J.-L."/>
            <person name="Devillers H."/>
            <person name="Grondin C."/>
        </authorList>
    </citation>
    <scope>NUCLEOTIDE SEQUENCE</scope>
    <source>
        <strain evidence="8">CLIB 1423</strain>
    </source>
</reference>
<protein>
    <submittedName>
        <fullName evidence="8">Uncharacterized protein</fullName>
    </submittedName>
</protein>
<sequence length="184" mass="20002">MPDLEQQPSFRVERPKLFLAIMAFILPPLPLFLLTGPNYTIFTKEIFISLLLTIFGHIPGIIFSLYVIFYDSDPFASDGPLGYTSIDDEGSDHPHHHNHHHDTHSGGPPAPVSGSGSGSGSHGNYSSINSNDNPPIVVGNVAYEPYTDNETPKDAPPHYNDLEGTGSNGPKVSDTKGTDHKVQR</sequence>
<dbReference type="OrthoDB" id="2802411at2759"/>
<evidence type="ECO:0000256" key="3">
    <source>
        <dbReference type="ARBA" id="ARBA00022692"/>
    </source>
</evidence>
<evidence type="ECO:0000313" key="9">
    <source>
        <dbReference type="Proteomes" id="UP000837801"/>
    </source>
</evidence>
<evidence type="ECO:0000256" key="1">
    <source>
        <dbReference type="ARBA" id="ARBA00004370"/>
    </source>
</evidence>
<dbReference type="EMBL" id="CAKXYY010000016">
    <property type="protein sequence ID" value="CAH2354396.1"/>
    <property type="molecule type" value="Genomic_DNA"/>
</dbReference>
<keyword evidence="9" id="KW-1185">Reference proteome</keyword>
<dbReference type="Proteomes" id="UP000837801">
    <property type="component" value="Unassembled WGS sequence"/>
</dbReference>
<keyword evidence="4 7" id="KW-1133">Transmembrane helix</keyword>
<evidence type="ECO:0000256" key="6">
    <source>
        <dbReference type="SAM" id="MobiDB-lite"/>
    </source>
</evidence>
<keyword evidence="3 7" id="KW-0812">Transmembrane</keyword>
<proteinExistence type="inferred from homology"/>
<gene>
    <name evidence="8" type="ORF">CLIB1423_16S01750</name>
</gene>
<evidence type="ECO:0000256" key="2">
    <source>
        <dbReference type="ARBA" id="ARBA00009530"/>
    </source>
</evidence>
<accession>A0A9P0QRY5</accession>
<comment type="caution">
    <text evidence="8">The sequence shown here is derived from an EMBL/GenBank/DDBJ whole genome shotgun (WGS) entry which is preliminary data.</text>
</comment>
<evidence type="ECO:0000256" key="7">
    <source>
        <dbReference type="SAM" id="Phobius"/>
    </source>
</evidence>
<feature type="region of interest" description="Disordered" evidence="6">
    <location>
        <begin position="81"/>
        <end position="184"/>
    </location>
</feature>
<name>A0A9P0QRY5_9ASCO</name>
<evidence type="ECO:0000313" key="8">
    <source>
        <dbReference type="EMBL" id="CAH2354396.1"/>
    </source>
</evidence>
<feature type="compositionally biased region" description="Low complexity" evidence="6">
    <location>
        <begin position="122"/>
        <end position="131"/>
    </location>
</feature>
<dbReference type="InterPro" id="IPR000612">
    <property type="entry name" value="PMP3"/>
</dbReference>